<dbReference type="PROSITE" id="PS51379">
    <property type="entry name" value="4FE4S_FER_2"/>
    <property type="match status" value="2"/>
</dbReference>
<proteinExistence type="predicted"/>
<dbReference type="GO" id="GO:0051539">
    <property type="term" value="F:4 iron, 4 sulfur cluster binding"/>
    <property type="evidence" value="ECO:0007669"/>
    <property type="project" value="UniProtKB-KW"/>
</dbReference>
<evidence type="ECO:0000313" key="7">
    <source>
        <dbReference type="EMBL" id="SUZ82132.1"/>
    </source>
</evidence>
<dbReference type="Pfam" id="PF13247">
    <property type="entry name" value="Fer4_11"/>
    <property type="match status" value="1"/>
</dbReference>
<evidence type="ECO:0000256" key="2">
    <source>
        <dbReference type="ARBA" id="ARBA00022723"/>
    </source>
</evidence>
<dbReference type="PANTHER" id="PTHR43177">
    <property type="entry name" value="PROTEIN NRFC"/>
    <property type="match status" value="1"/>
</dbReference>
<name>A0A381QRX0_9ZZZZ</name>
<dbReference type="AlphaFoldDB" id="A0A381QRX0"/>
<reference evidence="7" key="1">
    <citation type="submission" date="2018-05" db="EMBL/GenBank/DDBJ databases">
        <authorList>
            <person name="Lanie J.A."/>
            <person name="Ng W.-L."/>
            <person name="Kazmierczak K.M."/>
            <person name="Andrzejewski T.M."/>
            <person name="Davidsen T.M."/>
            <person name="Wayne K.J."/>
            <person name="Tettelin H."/>
            <person name="Glass J.I."/>
            <person name="Rusch D."/>
            <person name="Podicherti R."/>
            <person name="Tsui H.-C.T."/>
            <person name="Winkler M.E."/>
        </authorList>
    </citation>
    <scope>NUCLEOTIDE SEQUENCE</scope>
</reference>
<dbReference type="PANTHER" id="PTHR43177:SF3">
    <property type="entry name" value="PROTEIN NRFC HOMOLOG"/>
    <property type="match status" value="1"/>
</dbReference>
<keyword evidence="4" id="KW-0411">Iron-sulfur</keyword>
<keyword evidence="2" id="KW-0479">Metal-binding</keyword>
<feature type="region of interest" description="Disordered" evidence="5">
    <location>
        <begin position="210"/>
        <end position="233"/>
    </location>
</feature>
<evidence type="ECO:0000256" key="1">
    <source>
        <dbReference type="ARBA" id="ARBA00022485"/>
    </source>
</evidence>
<evidence type="ECO:0000256" key="4">
    <source>
        <dbReference type="ARBA" id="ARBA00023014"/>
    </source>
</evidence>
<evidence type="ECO:0000259" key="6">
    <source>
        <dbReference type="PROSITE" id="PS51379"/>
    </source>
</evidence>
<sequence>MVIDTDICTGCEGCVVACHAENNIQTVGEEEAMKGRAMHWLRIERHYEGTFPDIKVRFVPVLCQHCGDAPCEPVCPTYATYRTTDGLNAMVYNRCIGTRYCANNCPYTVRFFNWHAGVWPAPLDRQLNPDVNQRPAGVMEKCTFCVQRIHDAQDTAKDEDREVRDGEIQPACAQSCPAQAITFGDLDDPNSRVAKLSRSDRATRILNDLGTDPSVVYLQGGDRGNQGNGENTP</sequence>
<feature type="domain" description="4Fe-4S ferredoxin-type" evidence="6">
    <location>
        <begin position="54"/>
        <end position="85"/>
    </location>
</feature>
<evidence type="ECO:0000256" key="5">
    <source>
        <dbReference type="SAM" id="MobiDB-lite"/>
    </source>
</evidence>
<dbReference type="InterPro" id="IPR017896">
    <property type="entry name" value="4Fe4S_Fe-S-bd"/>
</dbReference>
<gene>
    <name evidence="7" type="ORF">METZ01_LOCUS34986</name>
</gene>
<dbReference type="EMBL" id="UINC01001493">
    <property type="protein sequence ID" value="SUZ82132.1"/>
    <property type="molecule type" value="Genomic_DNA"/>
</dbReference>
<dbReference type="SUPFAM" id="SSF54862">
    <property type="entry name" value="4Fe-4S ferredoxins"/>
    <property type="match status" value="1"/>
</dbReference>
<organism evidence="7">
    <name type="scientific">marine metagenome</name>
    <dbReference type="NCBI Taxonomy" id="408172"/>
    <lineage>
        <taxon>unclassified sequences</taxon>
        <taxon>metagenomes</taxon>
        <taxon>ecological metagenomes</taxon>
    </lineage>
</organism>
<dbReference type="GO" id="GO:0046872">
    <property type="term" value="F:metal ion binding"/>
    <property type="evidence" value="ECO:0007669"/>
    <property type="project" value="UniProtKB-KW"/>
</dbReference>
<keyword evidence="1" id="KW-0004">4Fe-4S</keyword>
<dbReference type="CDD" id="cd10551">
    <property type="entry name" value="PsrB"/>
    <property type="match status" value="1"/>
</dbReference>
<accession>A0A381QRX0</accession>
<keyword evidence="3" id="KW-0408">Iron</keyword>
<dbReference type="Gene3D" id="3.30.70.20">
    <property type="match status" value="2"/>
</dbReference>
<protein>
    <recommendedName>
        <fullName evidence="6">4Fe-4S ferredoxin-type domain-containing protein</fullName>
    </recommendedName>
</protein>
<feature type="domain" description="4Fe-4S ferredoxin-type" evidence="6">
    <location>
        <begin position="1"/>
        <end position="29"/>
    </location>
</feature>
<evidence type="ECO:0000256" key="3">
    <source>
        <dbReference type="ARBA" id="ARBA00023004"/>
    </source>
</evidence>
<dbReference type="InterPro" id="IPR050954">
    <property type="entry name" value="ET_IronSulfur_Cluster-Binding"/>
</dbReference>